<dbReference type="CDD" id="cd00075">
    <property type="entry name" value="HATPase"/>
    <property type="match status" value="1"/>
</dbReference>
<reference evidence="11 12" key="1">
    <citation type="submission" date="2018-03" db="EMBL/GenBank/DDBJ databases">
        <title>The ancient ancestry and fast evolution of plastids.</title>
        <authorList>
            <person name="Moore K.R."/>
            <person name="Magnabosco C."/>
            <person name="Momper L."/>
            <person name="Gold D.A."/>
            <person name="Bosak T."/>
            <person name="Fournier G.P."/>
        </authorList>
    </citation>
    <scope>NUCLEOTIDE SEQUENCE [LARGE SCALE GENOMIC DNA]</scope>
    <source>
        <strain evidence="11 12">CCALA 016</strain>
    </source>
</reference>
<feature type="domain" description="PAS" evidence="9">
    <location>
        <begin position="685"/>
        <end position="727"/>
    </location>
</feature>
<dbReference type="PRINTS" id="PR00344">
    <property type="entry name" value="BCTRLSENSOR"/>
</dbReference>
<keyword evidence="3" id="KW-0597">Phosphoprotein</keyword>
<evidence type="ECO:0000256" key="1">
    <source>
        <dbReference type="ARBA" id="ARBA00000085"/>
    </source>
</evidence>
<dbReference type="Pfam" id="PF08447">
    <property type="entry name" value="PAS_3"/>
    <property type="match status" value="2"/>
</dbReference>
<dbReference type="SUPFAM" id="SSF55785">
    <property type="entry name" value="PYP-like sensor domain (PAS domain)"/>
    <property type="match status" value="6"/>
</dbReference>
<dbReference type="InterPro" id="IPR013655">
    <property type="entry name" value="PAS_fold_3"/>
</dbReference>
<dbReference type="CDD" id="cd00082">
    <property type="entry name" value="HisKA"/>
    <property type="match status" value="1"/>
</dbReference>
<evidence type="ECO:0000256" key="3">
    <source>
        <dbReference type="ARBA" id="ARBA00022553"/>
    </source>
</evidence>
<dbReference type="InterPro" id="IPR005467">
    <property type="entry name" value="His_kinase_dom"/>
</dbReference>
<dbReference type="InterPro" id="IPR000014">
    <property type="entry name" value="PAS"/>
</dbReference>
<keyword evidence="7" id="KW-0175">Coiled coil</keyword>
<keyword evidence="6" id="KW-0902">Two-component regulatory system</keyword>
<dbReference type="SMART" id="SM00387">
    <property type="entry name" value="HATPase_c"/>
    <property type="match status" value="1"/>
</dbReference>
<evidence type="ECO:0000256" key="2">
    <source>
        <dbReference type="ARBA" id="ARBA00012438"/>
    </source>
</evidence>
<dbReference type="SUPFAM" id="SSF55874">
    <property type="entry name" value="ATPase domain of HSP90 chaperone/DNA topoisomerase II/histidine kinase"/>
    <property type="match status" value="1"/>
</dbReference>
<reference evidence="11 12" key="2">
    <citation type="submission" date="2018-03" db="EMBL/GenBank/DDBJ databases">
        <authorList>
            <person name="Keele B.F."/>
        </authorList>
    </citation>
    <scope>NUCLEOTIDE SEQUENCE [LARGE SCALE GENOMIC DNA]</scope>
    <source>
        <strain evidence="11 12">CCALA 016</strain>
    </source>
</reference>
<evidence type="ECO:0000259" key="9">
    <source>
        <dbReference type="PROSITE" id="PS50112"/>
    </source>
</evidence>
<dbReference type="SMART" id="SM00388">
    <property type="entry name" value="HisKA"/>
    <property type="match status" value="1"/>
</dbReference>
<feature type="domain" description="PAC" evidence="10">
    <location>
        <begin position="507"/>
        <end position="559"/>
    </location>
</feature>
<proteinExistence type="predicted"/>
<evidence type="ECO:0000256" key="4">
    <source>
        <dbReference type="ARBA" id="ARBA00022679"/>
    </source>
</evidence>
<dbReference type="SMART" id="SM00091">
    <property type="entry name" value="PAS"/>
    <property type="match status" value="6"/>
</dbReference>
<dbReference type="PROSITE" id="PS50113">
    <property type="entry name" value="PAC"/>
    <property type="match status" value="5"/>
</dbReference>
<dbReference type="CDD" id="cd00130">
    <property type="entry name" value="PAS"/>
    <property type="match status" value="5"/>
</dbReference>
<dbReference type="InterPro" id="IPR035965">
    <property type="entry name" value="PAS-like_dom_sf"/>
</dbReference>
<dbReference type="EMBL" id="PXOH01000006">
    <property type="protein sequence ID" value="PSF37924.1"/>
    <property type="molecule type" value="Genomic_DNA"/>
</dbReference>
<dbReference type="Pfam" id="PF13426">
    <property type="entry name" value="PAS_9"/>
    <property type="match status" value="2"/>
</dbReference>
<dbReference type="Pfam" id="PF02518">
    <property type="entry name" value="HATPase_c"/>
    <property type="match status" value="1"/>
</dbReference>
<dbReference type="InterPro" id="IPR036890">
    <property type="entry name" value="HATPase_C_sf"/>
</dbReference>
<comment type="caution">
    <text evidence="11">The sequence shown here is derived from an EMBL/GenBank/DDBJ whole genome shotgun (WGS) entry which is preliminary data.</text>
</comment>
<feature type="coiled-coil region" evidence="7">
    <location>
        <begin position="800"/>
        <end position="827"/>
    </location>
</feature>
<dbReference type="NCBIfam" id="TIGR00229">
    <property type="entry name" value="sensory_box"/>
    <property type="match status" value="5"/>
</dbReference>
<dbReference type="PANTHER" id="PTHR43304">
    <property type="entry name" value="PHYTOCHROME-LIKE PROTEIN CPH1"/>
    <property type="match status" value="1"/>
</dbReference>
<dbReference type="InterPro" id="IPR000700">
    <property type="entry name" value="PAS-assoc_C"/>
</dbReference>
<dbReference type="Gene3D" id="3.30.565.10">
    <property type="entry name" value="Histidine kinase-like ATPase, C-terminal domain"/>
    <property type="match status" value="1"/>
</dbReference>
<gene>
    <name evidence="11" type="ORF">C7H19_08080</name>
</gene>
<feature type="domain" description="PAC" evidence="10">
    <location>
        <begin position="342"/>
        <end position="395"/>
    </location>
</feature>
<dbReference type="Proteomes" id="UP000239001">
    <property type="component" value="Unassembled WGS sequence"/>
</dbReference>
<dbReference type="AlphaFoldDB" id="A0A2T1LZS9"/>
<dbReference type="SMART" id="SM00086">
    <property type="entry name" value="PAC"/>
    <property type="match status" value="5"/>
</dbReference>
<feature type="domain" description="Histidine kinase" evidence="8">
    <location>
        <begin position="841"/>
        <end position="1052"/>
    </location>
</feature>
<dbReference type="PROSITE" id="PS50112">
    <property type="entry name" value="PAS"/>
    <property type="match status" value="4"/>
</dbReference>
<name>A0A2T1LZS9_9CHRO</name>
<dbReference type="InterPro" id="IPR003661">
    <property type="entry name" value="HisK_dim/P_dom"/>
</dbReference>
<keyword evidence="12" id="KW-1185">Reference proteome</keyword>
<dbReference type="InterPro" id="IPR001610">
    <property type="entry name" value="PAC"/>
</dbReference>
<organism evidence="11 12">
    <name type="scientific">Aphanothece hegewaldii CCALA 016</name>
    <dbReference type="NCBI Taxonomy" id="2107694"/>
    <lineage>
        <taxon>Bacteria</taxon>
        <taxon>Bacillati</taxon>
        <taxon>Cyanobacteriota</taxon>
        <taxon>Cyanophyceae</taxon>
        <taxon>Oscillatoriophycideae</taxon>
        <taxon>Chroococcales</taxon>
        <taxon>Aphanothecaceae</taxon>
        <taxon>Aphanothece</taxon>
    </lineage>
</organism>
<dbReference type="InterPro" id="IPR004358">
    <property type="entry name" value="Sig_transdc_His_kin-like_C"/>
</dbReference>
<feature type="coiled-coil region" evidence="7">
    <location>
        <begin position="386"/>
        <end position="431"/>
    </location>
</feature>
<sequence>MNSSIAEIIFIGDSKMAKLMRSQDWSATPVGQLETWSQSLKTAIRIMLGSPYPMGVWWGKSMTHFYNDAYSTILGQRHPQALGQSAFVVWADDWGIIGQQAETVFNEGKSSQNIHLEEADLTFFYSPLIDDDERVGGVFCTITFEQERERFLAVGSDLQVITGNNGYFQWVSPSFERFLGWTVDEMLSRPWTDFVHPDDINPSLEEADNLFSGNETFAFENRYRHKDGSYRWLLWNAQPYPEEQVIYGAAIDITDRKQVSLALRDSQERISLAINNAGMATWDINLQTEQAIWSHNHFTLFGYEPVSSGEATYEMWRSRVHPDDLETVLQAIKQAEQTRSLYSTEYRIIRADNGEIRWLSEFGRFLYDETGKAVRFIGIFFDTSDRKQAEIALRQSNQNLQTTLEELQITEEELRQQYEELEIARDRAEAEGYRYQDLFNFAPDGYVVTDAKGIIQEANRAIADLVGIEQRFLINTPLTNYIFDSDSQAFRNLIYELSEQTQVQKLQTDELSIKNQTGHQIVVAITGTVIRNAQGQIVGFRWLIQDISDRKRSEAIIAANEAKLRGFVEASVVGILYGDIYGNIAEANDELLRIVGYTREDLEAGKLRWIDITPPEFLHLDELGIAEARARGACIPYEKEYIRKDGSRVPVLVGYSLVGEARIESVAFILDLTERKQAEEALLKSEAHLKQLVELNLLGVMFWDTDGTVLDANDAFLNMVGYSREDLQAGRVNWRAMTPPEQIDRSETSLNIMRQQQYSEALEKEYIRKDGKRVPILLGGVMFKNSQSRGVSFVVDISQRKQAELQLQQQAAKLLQLNATLEETTAKLIERNQELDRFVYTVSHDLKAPLRGISNLSQWIADDLEGQLDKENLRQIQLMQSRVTRMEALINGLLAYSRIGRTEVATERVKVSELIAEIIDSITHPSTFTISIEPEMPTLFTKRLLLSQVFSNLISNAIKHNDRSDGLIEIKATQKGKYYEFSISDNGPGIAPENHQRVFDIFQTLRGQEVPESTGIGLSIVKKIIETEGGLIVLESQLAQGATFRFTWPLQPE</sequence>
<keyword evidence="5" id="KW-0418">Kinase</keyword>
<evidence type="ECO:0000256" key="6">
    <source>
        <dbReference type="ARBA" id="ARBA00023012"/>
    </source>
</evidence>
<evidence type="ECO:0000259" key="8">
    <source>
        <dbReference type="PROSITE" id="PS50109"/>
    </source>
</evidence>
<feature type="domain" description="PAC" evidence="10">
    <location>
        <begin position="217"/>
        <end position="265"/>
    </location>
</feature>
<dbReference type="EC" id="2.7.13.3" evidence="2"/>
<comment type="catalytic activity">
    <reaction evidence="1">
        <text>ATP + protein L-histidine = ADP + protein N-phospho-L-histidine.</text>
        <dbReference type="EC" id="2.7.13.3"/>
    </reaction>
</comment>
<dbReference type="PANTHER" id="PTHR43304:SF1">
    <property type="entry name" value="PAC DOMAIN-CONTAINING PROTEIN"/>
    <property type="match status" value="1"/>
</dbReference>
<evidence type="ECO:0000256" key="5">
    <source>
        <dbReference type="ARBA" id="ARBA00022777"/>
    </source>
</evidence>
<feature type="domain" description="PAC" evidence="10">
    <location>
        <begin position="635"/>
        <end position="684"/>
    </location>
</feature>
<evidence type="ECO:0000256" key="7">
    <source>
        <dbReference type="SAM" id="Coils"/>
    </source>
</evidence>
<dbReference type="Gene3D" id="1.10.287.130">
    <property type="match status" value="1"/>
</dbReference>
<dbReference type="GO" id="GO:0000155">
    <property type="term" value="F:phosphorelay sensor kinase activity"/>
    <property type="evidence" value="ECO:0007669"/>
    <property type="project" value="InterPro"/>
</dbReference>
<dbReference type="RefSeq" id="WP_106456365.1">
    <property type="nucleotide sequence ID" value="NZ_PXOH01000006.1"/>
</dbReference>
<dbReference type="InterPro" id="IPR013767">
    <property type="entry name" value="PAS_fold"/>
</dbReference>
<dbReference type="InterPro" id="IPR036097">
    <property type="entry name" value="HisK_dim/P_sf"/>
</dbReference>
<dbReference type="Pfam" id="PF00512">
    <property type="entry name" value="HisKA"/>
    <property type="match status" value="1"/>
</dbReference>
<dbReference type="InterPro" id="IPR052162">
    <property type="entry name" value="Sensor_kinase/Photoreceptor"/>
</dbReference>
<dbReference type="Pfam" id="PF00989">
    <property type="entry name" value="PAS"/>
    <property type="match status" value="1"/>
</dbReference>
<feature type="domain" description="PAC" evidence="10">
    <location>
        <begin position="760"/>
        <end position="809"/>
    </location>
</feature>
<feature type="domain" description="PAS" evidence="9">
    <location>
        <begin position="431"/>
        <end position="501"/>
    </location>
</feature>
<evidence type="ECO:0000313" key="12">
    <source>
        <dbReference type="Proteomes" id="UP000239001"/>
    </source>
</evidence>
<feature type="domain" description="PAS" evidence="9">
    <location>
        <begin position="165"/>
        <end position="214"/>
    </location>
</feature>
<protein>
    <recommendedName>
        <fullName evidence="2">histidine kinase</fullName>
        <ecNumber evidence="2">2.7.13.3</ecNumber>
    </recommendedName>
</protein>
<accession>A0A2T1LZS9</accession>
<keyword evidence="4" id="KW-0808">Transferase</keyword>
<evidence type="ECO:0000313" key="11">
    <source>
        <dbReference type="EMBL" id="PSF37924.1"/>
    </source>
</evidence>
<dbReference type="Gene3D" id="3.30.450.20">
    <property type="entry name" value="PAS domain"/>
    <property type="match status" value="6"/>
</dbReference>
<dbReference type="SUPFAM" id="SSF47384">
    <property type="entry name" value="Homodimeric domain of signal transducing histidine kinase"/>
    <property type="match status" value="1"/>
</dbReference>
<feature type="domain" description="PAS" evidence="9">
    <location>
        <begin position="560"/>
        <end position="602"/>
    </location>
</feature>
<dbReference type="InterPro" id="IPR003594">
    <property type="entry name" value="HATPase_dom"/>
</dbReference>
<dbReference type="GO" id="GO:0006355">
    <property type="term" value="P:regulation of DNA-templated transcription"/>
    <property type="evidence" value="ECO:0007669"/>
    <property type="project" value="InterPro"/>
</dbReference>
<dbReference type="PROSITE" id="PS50109">
    <property type="entry name" value="HIS_KIN"/>
    <property type="match status" value="1"/>
</dbReference>
<evidence type="ECO:0000259" key="10">
    <source>
        <dbReference type="PROSITE" id="PS50113"/>
    </source>
</evidence>